<evidence type="ECO:0000256" key="1">
    <source>
        <dbReference type="ARBA" id="ARBA00005188"/>
    </source>
</evidence>
<comment type="catalytic activity">
    <reaction evidence="7 8">
        <text>deamido-NAD(+) + L-glutamine + ATP + H2O = L-glutamate + AMP + diphosphate + NAD(+) + H(+)</text>
        <dbReference type="Rhea" id="RHEA:24384"/>
        <dbReference type="ChEBI" id="CHEBI:15377"/>
        <dbReference type="ChEBI" id="CHEBI:15378"/>
        <dbReference type="ChEBI" id="CHEBI:29985"/>
        <dbReference type="ChEBI" id="CHEBI:30616"/>
        <dbReference type="ChEBI" id="CHEBI:33019"/>
        <dbReference type="ChEBI" id="CHEBI:57540"/>
        <dbReference type="ChEBI" id="CHEBI:58359"/>
        <dbReference type="ChEBI" id="CHEBI:58437"/>
        <dbReference type="ChEBI" id="CHEBI:456215"/>
        <dbReference type="EC" id="6.3.5.1"/>
    </reaction>
</comment>
<dbReference type="Pfam" id="PF00795">
    <property type="entry name" value="CN_hydrolase"/>
    <property type="match status" value="1"/>
</dbReference>
<sequence length="719" mass="80980">MSRRLVTLATCTLSQWALDFEGNRDRIVESIRIAKEKGATLRTGPELEITGYGCLDHFLEMDVYTHSLEMLHSILSNEATHDILLDIGLPIMFKGLRLNCRVLSLNGRIILIRPKMWLAQDGNYREMRYFTPWQTDEIDDYRLPELFHKLQGAETCPIGNAIVSTKDSSIGLETCQELFEPLAPHNLLTLNGAEIITNSSGSHHSLRKLDVRLGLLQQATKVCGGIYLYSNQQGCDGDRLYYDGSSMILCNGQILGQGTQFSLNDIEVIVSTVDLEEVRAYRSTPSRGLQAISAPRIKYIHVDFNLSTTGDDLDLDVMPTPSRPLRIHSPEEEIALSPACWMWSFLRRSKQAGFLLPLSGGLDSASTATLVYSMCRIVMSALEEGNEQVIADVRRIAGPYHGDQWLPKDARELCGSLLSTVYLGMAKQSSSETRSRAQRLADSIGSRHLSMDIDNVFLAQKELLTQATGFEANFKVHGGTQAENLSLQNIQARSRMVTSYYFAQMLPTVQQRRGGGSLLVLASGNVDECLRGYLTKYDCSSADLNPIGSISKTDLKRFLAYAQTEFSLPILEEFLEATPTAELEPLTEDYAQSDEADMGMTYVELSEFGRLRKEYKLGPFGMWQRLVHEWRDKCTPRETAAKVKHFFHCYAINRHKMTTMTPALHMEDYSPDDNRYDLRPFVYPSFYGSWSYKKIDEAVEKMEKKREESLAAQAKKAGN</sequence>
<keyword evidence="4 8" id="KW-0547">Nucleotide-binding</keyword>
<dbReference type="GO" id="GO:0005737">
    <property type="term" value="C:cytoplasm"/>
    <property type="evidence" value="ECO:0007669"/>
    <property type="project" value="InterPro"/>
</dbReference>
<evidence type="ECO:0000256" key="8">
    <source>
        <dbReference type="PIRNR" id="PIRNR006630"/>
    </source>
</evidence>
<dbReference type="FunFam" id="3.60.110.10:FF:000003">
    <property type="entry name" value="Glutamine-dependent NAD(+) synthetase"/>
    <property type="match status" value="1"/>
</dbReference>
<keyword evidence="6 8" id="KW-0520">NAD</keyword>
<dbReference type="GO" id="GO:0005524">
    <property type="term" value="F:ATP binding"/>
    <property type="evidence" value="ECO:0007669"/>
    <property type="project" value="UniProtKB-UniRule"/>
</dbReference>
<dbReference type="InterPro" id="IPR036526">
    <property type="entry name" value="C-N_Hydrolase_sf"/>
</dbReference>
<dbReference type="OrthoDB" id="2020662at2759"/>
<dbReference type="PROSITE" id="PS50263">
    <property type="entry name" value="CN_HYDROLASE"/>
    <property type="match status" value="1"/>
</dbReference>
<keyword evidence="3 8" id="KW-0436">Ligase</keyword>
<dbReference type="Gene3D" id="3.40.50.620">
    <property type="entry name" value="HUPs"/>
    <property type="match status" value="1"/>
</dbReference>
<evidence type="ECO:0000313" key="10">
    <source>
        <dbReference type="EMBL" id="KAF1845168.1"/>
    </source>
</evidence>
<dbReference type="GO" id="GO:0003952">
    <property type="term" value="F:NAD+ synthase (glutamine-hydrolyzing) activity"/>
    <property type="evidence" value="ECO:0007669"/>
    <property type="project" value="UniProtKB-UniRule"/>
</dbReference>
<evidence type="ECO:0000259" key="9">
    <source>
        <dbReference type="PROSITE" id="PS50263"/>
    </source>
</evidence>
<dbReference type="GO" id="GO:0004359">
    <property type="term" value="F:glutaminase activity"/>
    <property type="evidence" value="ECO:0007669"/>
    <property type="project" value="InterPro"/>
</dbReference>
<dbReference type="InterPro" id="IPR022310">
    <property type="entry name" value="NAD/GMP_synthase"/>
</dbReference>
<dbReference type="SUPFAM" id="SSF52402">
    <property type="entry name" value="Adenine nucleotide alpha hydrolases-like"/>
    <property type="match status" value="1"/>
</dbReference>
<feature type="domain" description="CN hydrolase" evidence="9">
    <location>
        <begin position="6"/>
        <end position="275"/>
    </location>
</feature>
<dbReference type="CDD" id="cd00553">
    <property type="entry name" value="NAD_synthase"/>
    <property type="match status" value="1"/>
</dbReference>
<evidence type="ECO:0000256" key="2">
    <source>
        <dbReference type="ARBA" id="ARBA00007145"/>
    </source>
</evidence>
<accession>A0A9P4L8E2</accession>
<dbReference type="Gene3D" id="3.60.110.10">
    <property type="entry name" value="Carbon-nitrogen hydrolase"/>
    <property type="match status" value="1"/>
</dbReference>
<protein>
    <recommendedName>
        <fullName evidence="8">Glutamine-dependent NAD(+) synthetase</fullName>
        <ecNumber evidence="8">6.3.5.1</ecNumber>
    </recommendedName>
    <alternativeName>
        <fullName evidence="8">NAD(+) synthase [glutamine-hydrolyzing]</fullName>
    </alternativeName>
</protein>
<dbReference type="InterPro" id="IPR003010">
    <property type="entry name" value="C-N_Hydrolase"/>
</dbReference>
<dbReference type="PIRSF" id="PIRSF006630">
    <property type="entry name" value="NADS_GAT"/>
    <property type="match status" value="1"/>
</dbReference>
<dbReference type="InterPro" id="IPR003694">
    <property type="entry name" value="NAD_synthase"/>
</dbReference>
<dbReference type="FunFam" id="3.40.50.620:FF:000036">
    <property type="entry name" value="Glutamine-dependent NAD(+) synthetase"/>
    <property type="match status" value="1"/>
</dbReference>
<dbReference type="RefSeq" id="XP_040787731.1">
    <property type="nucleotide sequence ID" value="XM_040933291.1"/>
</dbReference>
<dbReference type="Proteomes" id="UP000800039">
    <property type="component" value="Unassembled WGS sequence"/>
</dbReference>
<evidence type="ECO:0000313" key="11">
    <source>
        <dbReference type="Proteomes" id="UP000800039"/>
    </source>
</evidence>
<keyword evidence="11" id="KW-1185">Reference proteome</keyword>
<keyword evidence="5 8" id="KW-0067">ATP-binding</keyword>
<evidence type="ECO:0000256" key="6">
    <source>
        <dbReference type="ARBA" id="ARBA00023027"/>
    </source>
</evidence>
<proteinExistence type="inferred from homology"/>
<dbReference type="CDD" id="cd07570">
    <property type="entry name" value="GAT_Gln-NAD-synth"/>
    <property type="match status" value="1"/>
</dbReference>
<evidence type="ECO:0000256" key="3">
    <source>
        <dbReference type="ARBA" id="ARBA00022598"/>
    </source>
</evidence>
<evidence type="ECO:0000256" key="5">
    <source>
        <dbReference type="ARBA" id="ARBA00022840"/>
    </source>
</evidence>
<dbReference type="InterPro" id="IPR014445">
    <property type="entry name" value="Gln-dep_NAD_synthase"/>
</dbReference>
<dbReference type="HAMAP" id="MF_02090">
    <property type="entry name" value="NadE_glutamine_dep"/>
    <property type="match status" value="1"/>
</dbReference>
<comment type="similarity">
    <text evidence="2 8">In the C-terminal section; belongs to the NAD synthetase family.</text>
</comment>
<reference evidence="10" key="1">
    <citation type="submission" date="2020-01" db="EMBL/GenBank/DDBJ databases">
        <authorList>
            <consortium name="DOE Joint Genome Institute"/>
            <person name="Haridas S."/>
            <person name="Albert R."/>
            <person name="Binder M."/>
            <person name="Bloem J."/>
            <person name="Labutti K."/>
            <person name="Salamov A."/>
            <person name="Andreopoulos B."/>
            <person name="Baker S.E."/>
            <person name="Barry K."/>
            <person name="Bills G."/>
            <person name="Bluhm B.H."/>
            <person name="Cannon C."/>
            <person name="Castanera R."/>
            <person name="Culley D.E."/>
            <person name="Daum C."/>
            <person name="Ezra D."/>
            <person name="Gonzalez J.B."/>
            <person name="Henrissat B."/>
            <person name="Kuo A."/>
            <person name="Liang C."/>
            <person name="Lipzen A."/>
            <person name="Lutzoni F."/>
            <person name="Magnuson J."/>
            <person name="Mondo S."/>
            <person name="Nolan M."/>
            <person name="Ohm R."/>
            <person name="Pangilinan J."/>
            <person name="Park H.-J."/>
            <person name="Ramirez L."/>
            <person name="Alfaro M."/>
            <person name="Sun H."/>
            <person name="Tritt A."/>
            <person name="Yoshinaga Y."/>
            <person name="Zwiers L.-H."/>
            <person name="Turgeon B.G."/>
            <person name="Goodwin S.B."/>
            <person name="Spatafora J.W."/>
            <person name="Crous P.W."/>
            <person name="Grigoriev I.V."/>
        </authorList>
    </citation>
    <scope>NUCLEOTIDE SEQUENCE</scope>
    <source>
        <strain evidence="10">CBS 394.84</strain>
    </source>
</reference>
<comment type="caution">
    <text evidence="10">The sequence shown here is derived from an EMBL/GenBank/DDBJ whole genome shotgun (WGS) entry which is preliminary data.</text>
</comment>
<dbReference type="SUPFAM" id="SSF56317">
    <property type="entry name" value="Carbon-nitrogen hydrolase"/>
    <property type="match status" value="1"/>
</dbReference>
<dbReference type="PANTHER" id="PTHR23090:SF9">
    <property type="entry name" value="GLUTAMINE-DEPENDENT NAD(+) SYNTHETASE"/>
    <property type="match status" value="1"/>
</dbReference>
<dbReference type="EC" id="6.3.5.1" evidence="8"/>
<name>A0A9P4L8E2_9PLEO</name>
<dbReference type="NCBIfam" id="TIGR00552">
    <property type="entry name" value="nadE"/>
    <property type="match status" value="1"/>
</dbReference>
<evidence type="ECO:0000256" key="7">
    <source>
        <dbReference type="ARBA" id="ARBA00052340"/>
    </source>
</evidence>
<dbReference type="InterPro" id="IPR014729">
    <property type="entry name" value="Rossmann-like_a/b/a_fold"/>
</dbReference>
<dbReference type="PANTHER" id="PTHR23090">
    <property type="entry name" value="NH 3 /GLUTAMINE-DEPENDENT NAD + SYNTHETASE"/>
    <property type="match status" value="1"/>
</dbReference>
<dbReference type="GO" id="GO:0009435">
    <property type="term" value="P:NAD+ biosynthetic process"/>
    <property type="evidence" value="ECO:0007669"/>
    <property type="project" value="UniProtKB-UniRule"/>
</dbReference>
<gene>
    <name evidence="10" type="ORF">K460DRAFT_366052</name>
</gene>
<dbReference type="Pfam" id="PF02540">
    <property type="entry name" value="NAD_synthase"/>
    <property type="match status" value="1"/>
</dbReference>
<evidence type="ECO:0000256" key="4">
    <source>
        <dbReference type="ARBA" id="ARBA00022741"/>
    </source>
</evidence>
<dbReference type="EMBL" id="ML976616">
    <property type="protein sequence ID" value="KAF1845168.1"/>
    <property type="molecule type" value="Genomic_DNA"/>
</dbReference>
<comment type="pathway">
    <text evidence="1 8">Cofactor biosynthesis; NAD(+) biosynthesis; NAD(+) from deamido-NAD(+) (L-Gln route): step 1/1.</text>
</comment>
<organism evidence="10 11">
    <name type="scientific">Cucurbitaria berberidis CBS 394.84</name>
    <dbReference type="NCBI Taxonomy" id="1168544"/>
    <lineage>
        <taxon>Eukaryota</taxon>
        <taxon>Fungi</taxon>
        <taxon>Dikarya</taxon>
        <taxon>Ascomycota</taxon>
        <taxon>Pezizomycotina</taxon>
        <taxon>Dothideomycetes</taxon>
        <taxon>Pleosporomycetidae</taxon>
        <taxon>Pleosporales</taxon>
        <taxon>Pleosporineae</taxon>
        <taxon>Cucurbitariaceae</taxon>
        <taxon>Cucurbitaria</taxon>
    </lineage>
</organism>
<dbReference type="GeneID" id="63850542"/>
<dbReference type="AlphaFoldDB" id="A0A9P4L8E2"/>